<dbReference type="PANTHER" id="PTHR11260">
    <property type="entry name" value="GLUTATHIONE S-TRANSFERASE, GST, SUPERFAMILY, GST DOMAIN CONTAINING"/>
    <property type="match status" value="1"/>
</dbReference>
<dbReference type="Pfam" id="PF00043">
    <property type="entry name" value="GST_C"/>
    <property type="match status" value="1"/>
</dbReference>
<dbReference type="GO" id="GO:0004364">
    <property type="term" value="F:glutathione transferase activity"/>
    <property type="evidence" value="ECO:0007669"/>
    <property type="project" value="UniProtKB-EC"/>
</dbReference>
<evidence type="ECO:0000256" key="3">
    <source>
        <dbReference type="ARBA" id="ARBA00047960"/>
    </source>
</evidence>
<organism evidence="5 6">
    <name type="scientific">Stephania cephalantha</name>
    <dbReference type="NCBI Taxonomy" id="152367"/>
    <lineage>
        <taxon>Eukaryota</taxon>
        <taxon>Viridiplantae</taxon>
        <taxon>Streptophyta</taxon>
        <taxon>Embryophyta</taxon>
        <taxon>Tracheophyta</taxon>
        <taxon>Spermatophyta</taxon>
        <taxon>Magnoliopsida</taxon>
        <taxon>Ranunculales</taxon>
        <taxon>Menispermaceae</taxon>
        <taxon>Menispermoideae</taxon>
        <taxon>Cissampelideae</taxon>
        <taxon>Stephania</taxon>
    </lineage>
</organism>
<dbReference type="InterPro" id="IPR045073">
    <property type="entry name" value="Omega/Tau-like"/>
</dbReference>
<dbReference type="InterPro" id="IPR045074">
    <property type="entry name" value="GST_C_Tau"/>
</dbReference>
<sequence length="184" mass="21395">MEEARELLRTLESELKGKRFFGRYCCKLHRFLGRRSSTTIVKETSPPRDKLLNYFQARLEARAASKPMCLGTLRNACWSYGEENEKLMEEARGLLRTLENELKGKRFFGGDHIGLVDIAANFVAFWVGVLQEVRGVSLINEETFPVLHEWTERFASSSFVKETLPPRDKLLSFFQIMCLYKYQL</sequence>
<name>A0AAP0J0H6_9MAGN</name>
<evidence type="ECO:0000259" key="4">
    <source>
        <dbReference type="PROSITE" id="PS50405"/>
    </source>
</evidence>
<dbReference type="InterPro" id="IPR004046">
    <property type="entry name" value="GST_C"/>
</dbReference>
<evidence type="ECO:0000313" key="6">
    <source>
        <dbReference type="Proteomes" id="UP001419268"/>
    </source>
</evidence>
<keyword evidence="2" id="KW-0808">Transferase</keyword>
<evidence type="ECO:0000256" key="1">
    <source>
        <dbReference type="ARBA" id="ARBA00012452"/>
    </source>
</evidence>
<dbReference type="EC" id="2.5.1.18" evidence="1"/>
<dbReference type="GO" id="GO:0005737">
    <property type="term" value="C:cytoplasm"/>
    <property type="evidence" value="ECO:0007669"/>
    <property type="project" value="TreeGrafter"/>
</dbReference>
<comment type="caution">
    <text evidence="5">The sequence shown here is derived from an EMBL/GenBank/DDBJ whole genome shotgun (WGS) entry which is preliminary data.</text>
</comment>
<accession>A0AAP0J0H6</accession>
<dbReference type="Gene3D" id="1.20.1050.10">
    <property type="match status" value="1"/>
</dbReference>
<evidence type="ECO:0000256" key="2">
    <source>
        <dbReference type="ARBA" id="ARBA00022679"/>
    </source>
</evidence>
<dbReference type="AlphaFoldDB" id="A0AAP0J0H6"/>
<dbReference type="GO" id="GO:0006749">
    <property type="term" value="P:glutathione metabolic process"/>
    <property type="evidence" value="ECO:0007669"/>
    <property type="project" value="InterPro"/>
</dbReference>
<comment type="catalytic activity">
    <reaction evidence="3">
        <text>RX + glutathione = an S-substituted glutathione + a halide anion + H(+)</text>
        <dbReference type="Rhea" id="RHEA:16437"/>
        <dbReference type="ChEBI" id="CHEBI:15378"/>
        <dbReference type="ChEBI" id="CHEBI:16042"/>
        <dbReference type="ChEBI" id="CHEBI:17792"/>
        <dbReference type="ChEBI" id="CHEBI:57925"/>
        <dbReference type="ChEBI" id="CHEBI:90779"/>
        <dbReference type="EC" id="2.5.1.18"/>
    </reaction>
</comment>
<dbReference type="PANTHER" id="PTHR11260:SF676">
    <property type="entry name" value="GLUTATHIONE S-TRANSFERASE U8"/>
    <property type="match status" value="1"/>
</dbReference>
<dbReference type="PROSITE" id="PS50405">
    <property type="entry name" value="GST_CTER"/>
    <property type="match status" value="1"/>
</dbReference>
<feature type="domain" description="GST C-terminal" evidence="4">
    <location>
        <begin position="49"/>
        <end position="180"/>
    </location>
</feature>
<proteinExistence type="predicted"/>
<keyword evidence="6" id="KW-1185">Reference proteome</keyword>
<gene>
    <name evidence="5" type="ORF">Scep_014042</name>
</gene>
<reference evidence="5 6" key="1">
    <citation type="submission" date="2024-01" db="EMBL/GenBank/DDBJ databases">
        <title>Genome assemblies of Stephania.</title>
        <authorList>
            <person name="Yang L."/>
        </authorList>
    </citation>
    <scope>NUCLEOTIDE SEQUENCE [LARGE SCALE GENOMIC DNA]</scope>
    <source>
        <strain evidence="5">JXDWG</strain>
        <tissue evidence="5">Leaf</tissue>
    </source>
</reference>
<dbReference type="EMBL" id="JBBNAG010000006">
    <property type="protein sequence ID" value="KAK9125196.1"/>
    <property type="molecule type" value="Genomic_DNA"/>
</dbReference>
<dbReference type="CDD" id="cd03185">
    <property type="entry name" value="GST_C_Tau"/>
    <property type="match status" value="1"/>
</dbReference>
<protein>
    <recommendedName>
        <fullName evidence="1">glutathione transferase</fullName>
        <ecNumber evidence="1">2.5.1.18</ecNumber>
    </recommendedName>
</protein>
<evidence type="ECO:0000313" key="5">
    <source>
        <dbReference type="EMBL" id="KAK9125196.1"/>
    </source>
</evidence>
<dbReference type="FunFam" id="1.20.1050.10:FF:000012">
    <property type="entry name" value="Tau class glutathione S-transferase"/>
    <property type="match status" value="1"/>
</dbReference>
<dbReference type="Proteomes" id="UP001419268">
    <property type="component" value="Unassembled WGS sequence"/>
</dbReference>
<dbReference type="InterPro" id="IPR010987">
    <property type="entry name" value="Glutathione-S-Trfase_C-like"/>
</dbReference>
<dbReference type="SUPFAM" id="SSF47616">
    <property type="entry name" value="GST C-terminal domain-like"/>
    <property type="match status" value="1"/>
</dbReference>
<dbReference type="InterPro" id="IPR036282">
    <property type="entry name" value="Glutathione-S-Trfase_C_sf"/>
</dbReference>